<evidence type="ECO:0000259" key="9">
    <source>
        <dbReference type="PROSITE" id="PS51462"/>
    </source>
</evidence>
<dbReference type="NCBIfam" id="NF001299">
    <property type="entry name" value="PRK00241.1"/>
    <property type="match status" value="1"/>
</dbReference>
<comment type="function">
    <text evidence="8">mRNA decapping enzyme that specifically removes the nicotinamide adenine dinucleotide (NAD) cap from a subset of mRNAs by hydrolyzing the diphosphate linkage to produce nicotinamide mononucleotide (NMN) and 5' monophosphate mRNA. The NAD-cap is present at the 5'-end of some mRNAs and stabilizes RNA against 5'-processing. Has preference for mRNAs with a 5'-end purine. Catalyzes the hydrolysis of a broad range of dinucleotide pyrophosphates.</text>
</comment>
<name>A0ABS0AHM3_9GAMM</name>
<evidence type="ECO:0000256" key="8">
    <source>
        <dbReference type="HAMAP-Rule" id="MF_00297"/>
    </source>
</evidence>
<feature type="binding site" evidence="8">
    <location>
        <position position="119"/>
    </location>
    <ligand>
        <name>Zn(2+)</name>
        <dbReference type="ChEBI" id="CHEBI:29105"/>
    </ligand>
</feature>
<dbReference type="Gene3D" id="3.90.79.10">
    <property type="entry name" value="Nucleoside Triphosphate Pyrophosphohydrolase"/>
    <property type="match status" value="1"/>
</dbReference>
<evidence type="ECO:0000313" key="10">
    <source>
        <dbReference type="EMBL" id="MBF5053621.1"/>
    </source>
</evidence>
<keyword evidence="4 8" id="KW-0460">Magnesium</keyword>
<dbReference type="InterPro" id="IPR020476">
    <property type="entry name" value="Nudix_hydrolase"/>
</dbReference>
<dbReference type="CDD" id="cd03429">
    <property type="entry name" value="NUDIX_NADH_pyrophosphatase_Nudt13"/>
    <property type="match status" value="1"/>
</dbReference>
<evidence type="ECO:0000256" key="2">
    <source>
        <dbReference type="ARBA" id="ARBA00022723"/>
    </source>
</evidence>
<dbReference type="InterPro" id="IPR022925">
    <property type="entry name" value="RNA_Hydrolase_NudC"/>
</dbReference>
<dbReference type="HAMAP" id="MF_00297">
    <property type="entry name" value="Nudix_NudC"/>
    <property type="match status" value="1"/>
</dbReference>
<evidence type="ECO:0000256" key="1">
    <source>
        <dbReference type="ARBA" id="ARBA00009595"/>
    </source>
</evidence>
<feature type="binding site" evidence="8">
    <location>
        <position position="240"/>
    </location>
    <ligand>
        <name>a divalent metal cation</name>
        <dbReference type="ChEBI" id="CHEBI:60240"/>
        <label>1</label>
    </ligand>
</feature>
<comment type="similarity">
    <text evidence="1 8">Belongs to the Nudix hydrolase family. NudC subfamily.</text>
</comment>
<comment type="catalytic activity">
    <reaction evidence="8">
        <text>NAD(+) + H2O = beta-nicotinamide D-ribonucleotide + AMP + 2 H(+)</text>
        <dbReference type="Rhea" id="RHEA:11800"/>
        <dbReference type="ChEBI" id="CHEBI:14649"/>
        <dbReference type="ChEBI" id="CHEBI:15377"/>
        <dbReference type="ChEBI" id="CHEBI:15378"/>
        <dbReference type="ChEBI" id="CHEBI:57540"/>
        <dbReference type="ChEBI" id="CHEBI:456215"/>
        <dbReference type="EC" id="3.6.1.22"/>
    </reaction>
</comment>
<comment type="subunit">
    <text evidence="8">Homodimer.</text>
</comment>
<dbReference type="PROSITE" id="PS00893">
    <property type="entry name" value="NUDIX_BOX"/>
    <property type="match status" value="1"/>
</dbReference>
<feature type="domain" description="Nudix hydrolase" evidence="9">
    <location>
        <begin position="146"/>
        <end position="269"/>
    </location>
</feature>
<evidence type="ECO:0000256" key="4">
    <source>
        <dbReference type="ARBA" id="ARBA00022842"/>
    </source>
</evidence>
<proteinExistence type="inferred from homology"/>
<keyword evidence="5 8" id="KW-0520">NAD</keyword>
<evidence type="ECO:0000256" key="7">
    <source>
        <dbReference type="ARBA" id="ARBA00023679"/>
    </source>
</evidence>
<dbReference type="PANTHER" id="PTHR42904:SF6">
    <property type="entry name" value="NAD-CAPPED RNA HYDROLASE NUDT12"/>
    <property type="match status" value="1"/>
</dbReference>
<dbReference type="GeneID" id="99766847"/>
<comment type="cofactor">
    <cofactor evidence="8">
        <name>Zn(2+)</name>
        <dbReference type="ChEBI" id="CHEBI:29105"/>
    </cofactor>
    <text evidence="8">Binds 1 zinc ion per subunit.</text>
</comment>
<dbReference type="Pfam" id="PF00293">
    <property type="entry name" value="NUDIX"/>
    <property type="match status" value="1"/>
</dbReference>
<dbReference type="PROSITE" id="PS51462">
    <property type="entry name" value="NUDIX"/>
    <property type="match status" value="1"/>
</dbReference>
<keyword evidence="11" id="KW-1185">Reference proteome</keyword>
<dbReference type="InterPro" id="IPR000086">
    <property type="entry name" value="NUDIX_hydrolase_dom"/>
</dbReference>
<feature type="binding site" evidence="8">
    <location>
        <position position="132"/>
    </location>
    <ligand>
        <name>substrate</name>
    </ligand>
</feature>
<evidence type="ECO:0000256" key="5">
    <source>
        <dbReference type="ARBA" id="ARBA00023027"/>
    </source>
</evidence>
<dbReference type="Pfam" id="PF09296">
    <property type="entry name" value="NUDIX-like"/>
    <property type="match status" value="1"/>
</dbReference>
<sequence length="279" mass="31550">MDNDFFPMDLSAPEPRDADEAWLFVIHDQQLCVDTDQAPAPGLPRAPSFLLRGHPDYRFIGLLHGEPCYVCRQADHELADRPLYPMPLRELMGHLDETQFTMAARALQVISWRQNHRFCSRCGAETRPHPTELAMLCSACDYRQYPRITPCIIALVTDGEYALLGHSARFPEGFYSCLAGFMEAGETAEQAVHREIMEETGVRVKDLRYFSSQSWPFPHSLMLGFHAAFAGGEIRIDDDEITDARWFHHTELPHIPPPGSIARTLIDHWRGACQAATGS</sequence>
<comment type="catalytic activity">
    <reaction evidence="8">
        <text>NADH + H2O = reduced beta-nicotinamide D-ribonucleotide + AMP + 2 H(+)</text>
        <dbReference type="Rhea" id="RHEA:48868"/>
        <dbReference type="ChEBI" id="CHEBI:15377"/>
        <dbReference type="ChEBI" id="CHEBI:15378"/>
        <dbReference type="ChEBI" id="CHEBI:57945"/>
        <dbReference type="ChEBI" id="CHEBI:90832"/>
        <dbReference type="ChEBI" id="CHEBI:456215"/>
        <dbReference type="EC" id="3.6.1.22"/>
    </reaction>
</comment>
<feature type="binding site" evidence="8">
    <location>
        <position position="89"/>
    </location>
    <ligand>
        <name>substrate</name>
    </ligand>
</feature>
<dbReference type="PRINTS" id="PR00502">
    <property type="entry name" value="NUDIXFAMILY"/>
</dbReference>
<evidence type="ECO:0000256" key="3">
    <source>
        <dbReference type="ARBA" id="ARBA00022801"/>
    </source>
</evidence>
<keyword evidence="8" id="KW-0862">Zinc</keyword>
<keyword evidence="3 8" id="KW-0378">Hydrolase</keyword>
<dbReference type="InterPro" id="IPR015375">
    <property type="entry name" value="NADH_PPase-like_N"/>
</dbReference>
<dbReference type="InterPro" id="IPR015797">
    <property type="entry name" value="NUDIX_hydrolase-like_dom_sf"/>
</dbReference>
<keyword evidence="6 8" id="KW-0464">Manganese</keyword>
<dbReference type="InterPro" id="IPR050241">
    <property type="entry name" value="NAD-cap_RNA_hydrolase_NudC"/>
</dbReference>
<accession>A0ABS0AHM3</accession>
<keyword evidence="2 8" id="KW-0479">Metal-binding</keyword>
<feature type="short sequence motif" description="Nudix box" evidence="8">
    <location>
        <begin position="180"/>
        <end position="201"/>
    </location>
</feature>
<feature type="binding site" evidence="8">
    <location>
        <position position="145"/>
    </location>
    <ligand>
        <name>substrate</name>
    </ligand>
</feature>
<dbReference type="RefSeq" id="WP_194856283.1">
    <property type="nucleotide sequence ID" value="NZ_ARXR01000019.1"/>
</dbReference>
<comment type="caution">
    <text evidence="10">The sequence shown here is derived from an EMBL/GenBank/DDBJ whole genome shotgun (WGS) entry which is preliminary data.</text>
</comment>
<dbReference type="Pfam" id="PF09297">
    <property type="entry name" value="Zn_ribbon_NUD"/>
    <property type="match status" value="1"/>
</dbReference>
<dbReference type="InterPro" id="IPR049734">
    <property type="entry name" value="NudC-like_C"/>
</dbReference>
<feature type="binding site" evidence="8">
    <location>
        <position position="240"/>
    </location>
    <ligand>
        <name>a divalent metal cation</name>
        <dbReference type="ChEBI" id="CHEBI:60240"/>
        <label>3</label>
    </ligand>
</feature>
<comment type="catalytic activity">
    <reaction evidence="7">
        <text>a 5'-end NAD(+)-phospho-ribonucleoside in mRNA + H2O = a 5'-end phospho-adenosine-phospho-ribonucleoside in mRNA + beta-nicotinamide D-ribonucleotide + 2 H(+)</text>
        <dbReference type="Rhea" id="RHEA:60876"/>
        <dbReference type="Rhea" id="RHEA-COMP:15698"/>
        <dbReference type="Rhea" id="RHEA-COMP:15719"/>
        <dbReference type="ChEBI" id="CHEBI:14649"/>
        <dbReference type="ChEBI" id="CHEBI:15377"/>
        <dbReference type="ChEBI" id="CHEBI:15378"/>
        <dbReference type="ChEBI" id="CHEBI:144029"/>
        <dbReference type="ChEBI" id="CHEBI:144051"/>
    </reaction>
    <physiologicalReaction direction="left-to-right" evidence="7">
        <dbReference type="Rhea" id="RHEA:60877"/>
    </physiologicalReaction>
</comment>
<feature type="binding site" evidence="8">
    <location>
        <position position="137"/>
    </location>
    <ligand>
        <name>Zn(2+)</name>
        <dbReference type="ChEBI" id="CHEBI:29105"/>
    </ligand>
</feature>
<feature type="binding site" evidence="8">
    <location>
        <position position="199"/>
    </location>
    <ligand>
        <name>a divalent metal cation</name>
        <dbReference type="ChEBI" id="CHEBI:60240"/>
        <label>3</label>
    </ligand>
</feature>
<dbReference type="Proteomes" id="UP000644441">
    <property type="component" value="Unassembled WGS sequence"/>
</dbReference>
<feature type="binding site" evidence="8">
    <location>
        <position position="195"/>
    </location>
    <ligand>
        <name>a divalent metal cation</name>
        <dbReference type="ChEBI" id="CHEBI:60240"/>
        <label>3</label>
    </ligand>
</feature>
<dbReference type="EC" id="3.6.1.-" evidence="8"/>
<evidence type="ECO:0000313" key="11">
    <source>
        <dbReference type="Proteomes" id="UP000644441"/>
    </source>
</evidence>
<dbReference type="PANTHER" id="PTHR42904">
    <property type="entry name" value="NUDIX HYDROLASE, NUDC SUBFAMILY"/>
    <property type="match status" value="1"/>
</dbReference>
<dbReference type="EC" id="3.6.1.22" evidence="8"/>
<gene>
    <name evidence="8" type="primary">nudC</name>
    <name evidence="10" type="ORF">ISO4_02223</name>
</gene>
<feature type="binding site" evidence="8">
    <location>
        <position position="140"/>
    </location>
    <ligand>
        <name>Zn(2+)</name>
        <dbReference type="ChEBI" id="CHEBI:29105"/>
    </ligand>
</feature>
<dbReference type="SUPFAM" id="SSF55811">
    <property type="entry name" value="Nudix"/>
    <property type="match status" value="2"/>
</dbReference>
<feature type="binding site" evidence="8">
    <location>
        <position position="199"/>
    </location>
    <ligand>
        <name>a divalent metal cation</name>
        <dbReference type="ChEBI" id="CHEBI:60240"/>
        <label>1</label>
    </ligand>
</feature>
<feature type="binding site" evidence="8">
    <location>
        <position position="262"/>
    </location>
    <ligand>
        <name>substrate</name>
    </ligand>
</feature>
<protein>
    <recommendedName>
        <fullName evidence="8">NAD-capped RNA hydrolase NudC</fullName>
        <shortName evidence="8">DeNADding enzyme NudC</shortName>
        <ecNumber evidence="8">3.6.1.-</ecNumber>
    </recommendedName>
    <alternativeName>
        <fullName evidence="8">NADH pyrophosphatase</fullName>
        <ecNumber evidence="8">3.6.1.22</ecNumber>
    </alternativeName>
</protein>
<dbReference type="EMBL" id="ARXR01000019">
    <property type="protein sequence ID" value="MBF5053621.1"/>
    <property type="molecule type" value="Genomic_DNA"/>
</dbReference>
<comment type="cofactor">
    <cofactor evidence="8">
        <name>Mg(2+)</name>
        <dbReference type="ChEBI" id="CHEBI:18420"/>
    </cofactor>
    <cofactor evidence="8">
        <name>Mn(2+)</name>
        <dbReference type="ChEBI" id="CHEBI:29035"/>
    </cofactor>
    <text evidence="8">Divalent metal cations. Mg(2+) or Mn(2+).</text>
</comment>
<dbReference type="Gene3D" id="3.90.79.20">
    <property type="match status" value="1"/>
</dbReference>
<evidence type="ECO:0000256" key="6">
    <source>
        <dbReference type="ARBA" id="ARBA00023211"/>
    </source>
</evidence>
<organism evidence="10 11">
    <name type="scientific">Alloalcanivorax venustensis ISO4</name>
    <dbReference type="NCBI Taxonomy" id="1177184"/>
    <lineage>
        <taxon>Bacteria</taxon>
        <taxon>Pseudomonadati</taxon>
        <taxon>Pseudomonadota</taxon>
        <taxon>Gammaproteobacteria</taxon>
        <taxon>Oceanospirillales</taxon>
        <taxon>Alcanivoracaceae</taxon>
        <taxon>Alloalcanivorax</taxon>
    </lineage>
</organism>
<feature type="binding site" evidence="8">
    <location>
        <begin position="213"/>
        <end position="220"/>
    </location>
    <ligand>
        <name>substrate</name>
    </ligand>
</feature>
<feature type="binding site" evidence="8">
    <location>
        <position position="179"/>
    </location>
    <ligand>
        <name>a divalent metal cation</name>
        <dbReference type="ChEBI" id="CHEBI:60240"/>
        <label>1</label>
    </ligand>
</feature>
<dbReference type="InterPro" id="IPR020084">
    <property type="entry name" value="NUDIX_hydrolase_CS"/>
</dbReference>
<reference evidence="10 11" key="1">
    <citation type="submission" date="2012-09" db="EMBL/GenBank/DDBJ databases">
        <title>Genome Sequence of alkane-degrading Bacterium Alcanivorax venustensis ISO4.</title>
        <authorList>
            <person name="Lai Q."/>
            <person name="Shao Z."/>
        </authorList>
    </citation>
    <scope>NUCLEOTIDE SEQUENCE [LARGE SCALE GENOMIC DNA]</scope>
    <source>
        <strain evidence="10 11">ISO4</strain>
    </source>
</reference>
<dbReference type="InterPro" id="IPR015376">
    <property type="entry name" value="Znr_NADH_PPase"/>
</dbReference>
<comment type="caution">
    <text evidence="8">Lacks conserved residue(s) required for the propagation of feature annotation.</text>
</comment>
<feature type="binding site" evidence="8">
    <location>
        <position position="195"/>
    </location>
    <ligand>
        <name>a divalent metal cation</name>
        <dbReference type="ChEBI" id="CHEBI:60240"/>
        <label>2</label>
    </ligand>
</feature>
<feature type="binding site" evidence="8">
    <location>
        <position position="122"/>
    </location>
    <ligand>
        <name>Zn(2+)</name>
        <dbReference type="ChEBI" id="CHEBI:29105"/>
    </ligand>
</feature>